<dbReference type="Proteomes" id="UP001159405">
    <property type="component" value="Unassembled WGS sequence"/>
</dbReference>
<evidence type="ECO:0000256" key="2">
    <source>
        <dbReference type="SAM" id="MobiDB-lite"/>
    </source>
</evidence>
<protein>
    <submittedName>
        <fullName evidence="3">Uncharacterized protein</fullName>
    </submittedName>
</protein>
<keyword evidence="4" id="KW-1185">Reference proteome</keyword>
<dbReference type="Gene3D" id="1.20.120.2010">
    <property type="entry name" value="NAB conserved domain 2"/>
    <property type="match status" value="1"/>
</dbReference>
<gene>
    <name evidence="3" type="ORF">PLOB_00036376</name>
</gene>
<evidence type="ECO:0000313" key="3">
    <source>
        <dbReference type="EMBL" id="CAH3132001.1"/>
    </source>
</evidence>
<comment type="caution">
    <text evidence="3">The sequence shown here is derived from an EMBL/GenBank/DDBJ whole genome shotgun (WGS) entry which is preliminary data.</text>
</comment>
<organism evidence="3 4">
    <name type="scientific">Porites lobata</name>
    <dbReference type="NCBI Taxonomy" id="104759"/>
    <lineage>
        <taxon>Eukaryota</taxon>
        <taxon>Metazoa</taxon>
        <taxon>Cnidaria</taxon>
        <taxon>Anthozoa</taxon>
        <taxon>Hexacorallia</taxon>
        <taxon>Scleractinia</taxon>
        <taxon>Fungiina</taxon>
        <taxon>Poritidae</taxon>
        <taxon>Porites</taxon>
    </lineage>
</organism>
<keyword evidence="1" id="KW-0175">Coiled coil</keyword>
<feature type="region of interest" description="Disordered" evidence="2">
    <location>
        <begin position="294"/>
        <end position="357"/>
    </location>
</feature>
<feature type="coiled-coil region" evidence="1">
    <location>
        <begin position="156"/>
        <end position="223"/>
    </location>
</feature>
<reference evidence="3 4" key="1">
    <citation type="submission" date="2022-05" db="EMBL/GenBank/DDBJ databases">
        <authorList>
            <consortium name="Genoscope - CEA"/>
            <person name="William W."/>
        </authorList>
    </citation>
    <scope>NUCLEOTIDE SEQUENCE [LARGE SCALE GENOMIC DNA]</scope>
</reference>
<evidence type="ECO:0000313" key="4">
    <source>
        <dbReference type="Proteomes" id="UP001159405"/>
    </source>
</evidence>
<evidence type="ECO:0000256" key="1">
    <source>
        <dbReference type="SAM" id="Coils"/>
    </source>
</evidence>
<name>A0ABN8P389_9CNID</name>
<feature type="compositionally biased region" description="Polar residues" evidence="2">
    <location>
        <begin position="295"/>
        <end position="327"/>
    </location>
</feature>
<proteinExistence type="predicted"/>
<dbReference type="EMBL" id="CALNXK010000050">
    <property type="protein sequence ID" value="CAH3132001.1"/>
    <property type="molecule type" value="Genomic_DNA"/>
</dbReference>
<sequence>MLNSESIKEIVSAVGLRLKFQSAFANLKPTSKRSSETVAIADGVCDVEEKEKVSSGKPATVDSPRTGKLDEGFVKEHSKIFGHKNPAAKLTDWQNAVNGSALQLAMEDNTLLYDRGQLKLRAEEKARQTYVFKKKTGSRSTKLDGQANIKRIKISQEEQKGKITELSAEIEVIKKQITNKQNIISKANTVKDYQLCDKTHTELRELLREKGTYEKQLAEFQKKEAKSNWYHKVKGKNESKETSVQKVPLPPQSAVQFMDIRKLFSMQASSAQAVTIKTTETTSLVQTKDEMKASATVTETDTVSSALEETGPSAQNEDAKKNSSALNTGKEAEVVNISSEPVEKESLEGTGPSEQEILKEDSAHNEEIKNMSSDITANKEILDVTYKSVEDQEAFLG</sequence>
<accession>A0ABN8P389</accession>
<dbReference type="InterPro" id="IPR038398">
    <property type="entry name" value="NCD2_sf"/>
</dbReference>